<dbReference type="Pfam" id="PF13469">
    <property type="entry name" value="Sulfotransfer_3"/>
    <property type="match status" value="1"/>
</dbReference>
<feature type="compositionally biased region" description="Pro residues" evidence="2">
    <location>
        <begin position="1"/>
        <end position="10"/>
    </location>
</feature>
<dbReference type="PROSITE" id="PS50005">
    <property type="entry name" value="TPR"/>
    <property type="match status" value="3"/>
</dbReference>
<dbReference type="PANTHER" id="PTHR12788:SF10">
    <property type="entry name" value="PROTEIN-TYROSINE SULFOTRANSFERASE"/>
    <property type="match status" value="1"/>
</dbReference>
<dbReference type="Pfam" id="PF13432">
    <property type="entry name" value="TPR_16"/>
    <property type="match status" value="1"/>
</dbReference>
<dbReference type="GO" id="GO:0008476">
    <property type="term" value="F:protein-tyrosine sulfotransferase activity"/>
    <property type="evidence" value="ECO:0007669"/>
    <property type="project" value="InterPro"/>
</dbReference>
<dbReference type="SMART" id="SM00028">
    <property type="entry name" value="TPR"/>
    <property type="match status" value="6"/>
</dbReference>
<dbReference type="InterPro" id="IPR019734">
    <property type="entry name" value="TPR_rpt"/>
</dbReference>
<dbReference type="PROSITE" id="PS50293">
    <property type="entry name" value="TPR_REGION"/>
    <property type="match status" value="1"/>
</dbReference>
<evidence type="ECO:0000256" key="1">
    <source>
        <dbReference type="ARBA" id="ARBA00022679"/>
    </source>
</evidence>
<dbReference type="InterPro" id="IPR027417">
    <property type="entry name" value="P-loop_NTPase"/>
</dbReference>
<proteinExistence type="predicted"/>
<dbReference type="Gene3D" id="3.40.50.300">
    <property type="entry name" value="P-loop containing nucleotide triphosphate hydrolases"/>
    <property type="match status" value="1"/>
</dbReference>
<dbReference type="GO" id="GO:0005794">
    <property type="term" value="C:Golgi apparatus"/>
    <property type="evidence" value="ECO:0007669"/>
    <property type="project" value="TreeGrafter"/>
</dbReference>
<evidence type="ECO:0000256" key="2">
    <source>
        <dbReference type="SAM" id="MobiDB-lite"/>
    </source>
</evidence>
<dbReference type="InterPro" id="IPR026634">
    <property type="entry name" value="TPST-like"/>
</dbReference>
<dbReference type="InterPro" id="IPR011990">
    <property type="entry name" value="TPR-like_helical_dom_sf"/>
</dbReference>
<feature type="region of interest" description="Disordered" evidence="2">
    <location>
        <begin position="1"/>
        <end position="20"/>
    </location>
</feature>
<dbReference type="SUPFAM" id="SSF52540">
    <property type="entry name" value="P-loop containing nucleoside triphosphate hydrolases"/>
    <property type="match status" value="1"/>
</dbReference>
<dbReference type="Gene3D" id="1.25.40.10">
    <property type="entry name" value="Tetratricopeptide repeat domain"/>
    <property type="match status" value="4"/>
</dbReference>
<dbReference type="PANTHER" id="PTHR12788">
    <property type="entry name" value="PROTEIN-TYROSINE SULFOTRANSFERASE 2"/>
    <property type="match status" value="1"/>
</dbReference>
<dbReference type="SUPFAM" id="SSF48452">
    <property type="entry name" value="TPR-like"/>
    <property type="match status" value="1"/>
</dbReference>
<reference evidence="3" key="1">
    <citation type="submission" date="2018-07" db="EMBL/GenBank/DDBJ databases">
        <authorList>
            <person name="Quirk P.G."/>
            <person name="Krulwich T.A."/>
        </authorList>
    </citation>
    <scope>NUCLEOTIDE SEQUENCE</scope>
</reference>
<dbReference type="AlphaFoldDB" id="A0A380TE30"/>
<evidence type="ECO:0000313" key="3">
    <source>
        <dbReference type="EMBL" id="SUS05908.1"/>
    </source>
</evidence>
<keyword evidence="1" id="KW-0808">Transferase</keyword>
<accession>A0A380TE30</accession>
<protein>
    <submittedName>
        <fullName evidence="3">Uncharacterized protein</fullName>
    </submittedName>
</protein>
<name>A0A380TE30_9ZZZZ</name>
<sequence>MSPPKAPKPPKQPKRPAKGDALAALLRDAVRLHQAGESERAQALYARILKLAPDQPDALHLSGLLRYQAGALAEAEALIRRALSSNPHAASYHNSLGVVALAQGSAEEARAHFTAALALDPAYAQALNNLGNALQTLGRPDDAVAAYRQALALKPADAEPFSNLGRALQALNRPADAAQAFRRALALKPASAAAKRGLADALAGTPARAEAEALYREAIALAPEDAQNRAALAAFLERTGRLEEALAVSGEALARDAGNVRAAVAQARSLRRLGREGDALARLDGLDLSQADAKAQSYATFEKAMLSDRLGAYARAIALFADANALLLTTPAAAGIDREAYPRLIAKLKACFTADWVQGWTPAVEGPSDRLAPIFLIGFPRSGTTLLDQILDSHPALTTMEEKDALDVVRARVERLPGGYPDALARLDASTIRDLRDLYFARVQHHLGGPPAGILVDKMPLNTVDAGLIWRLFPEAKILLALRHPCDVVLSGFMQPFQLNQTMIHFTTLAGTARFYADVMGLWQRYAQVLPLSVIQVRYEDLVEDVAAESRRIIAGLGLTWDDAVLRYAEHAKARAIATPSYHQVVQPIYRRSAGRWLNYRDAFVDVLPILEPFIAAWGYDGGYGEEA</sequence>
<dbReference type="EMBL" id="UIDG01000136">
    <property type="protein sequence ID" value="SUS05908.1"/>
    <property type="molecule type" value="Genomic_DNA"/>
</dbReference>
<dbReference type="Pfam" id="PF13424">
    <property type="entry name" value="TPR_12"/>
    <property type="match status" value="1"/>
</dbReference>
<organism evidence="3">
    <name type="scientific">metagenome</name>
    <dbReference type="NCBI Taxonomy" id="256318"/>
    <lineage>
        <taxon>unclassified sequences</taxon>
        <taxon>metagenomes</taxon>
    </lineage>
</organism>
<gene>
    <name evidence="3" type="ORF">DF3PB_2200001</name>
</gene>